<dbReference type="Proteomes" id="UP000053257">
    <property type="component" value="Unassembled WGS sequence"/>
</dbReference>
<feature type="region of interest" description="Disordered" evidence="1">
    <location>
        <begin position="51"/>
        <end position="89"/>
    </location>
</feature>
<evidence type="ECO:0000313" key="3">
    <source>
        <dbReference type="Proteomes" id="UP000053257"/>
    </source>
</evidence>
<protein>
    <submittedName>
        <fullName evidence="2">Uncharacterized protein</fullName>
    </submittedName>
</protein>
<dbReference type="STRING" id="745531.A0A0C3SCH5"/>
<gene>
    <name evidence="2" type="ORF">PHLGIDRAFT_116949</name>
</gene>
<dbReference type="OrthoDB" id="3269405at2759"/>
<sequence length="483" mass="53922">MAGRGRHSRIAIHITRLSAANILPPLTPPRQATHLIPFRLMQRFYMPAIHPKREADSDQGPRHSAQSTGADSMDHASWPHEGGDASPYPHHNDDIEWMAPEIFAGDFALDANATNQERADMFPPRSSDHHDYSRSDNALQLANIPMGYQDMVPAPFPFNPYHDLTLPNVPFPPQPRHLLPQIITNDLPPQPHGHTRASNTHSPHDPMSGYPYHPSSAGASTPSTAGNSLPRTPAPLPTPAGLSTLHPVGMYSPGSSPYMPHGLHHTPSPSNKSPYLPSPIMPSPSMSPVMSTQAMMSRRPSQSYQGVLDLAARYPDADLLLPQKVYRPNTQSDRRRYVEEVDLEAPIMFFLQHPDGCGINCKEAMSSKFSRLIDRDDAMFINRGPSVSIRINWPGYPPWSRQIPTRDFRSPPMPITRSKLAKNVAKTVLRFLEDKKEKAMEEDVDPKFNVAHVTVDQIELVGLQHVSMGSWQAHLRLRPRTRT</sequence>
<feature type="compositionally biased region" description="Basic and acidic residues" evidence="1">
    <location>
        <begin position="51"/>
        <end position="61"/>
    </location>
</feature>
<accession>A0A0C3SCH5</accession>
<dbReference type="EMBL" id="KN840474">
    <property type="protein sequence ID" value="KIP08820.1"/>
    <property type="molecule type" value="Genomic_DNA"/>
</dbReference>
<evidence type="ECO:0000313" key="2">
    <source>
        <dbReference type="EMBL" id="KIP08820.1"/>
    </source>
</evidence>
<name>A0A0C3SCH5_PHLG1</name>
<proteinExistence type="predicted"/>
<evidence type="ECO:0000256" key="1">
    <source>
        <dbReference type="SAM" id="MobiDB-lite"/>
    </source>
</evidence>
<dbReference type="HOGENOM" id="CLU_639519_0_0_1"/>
<feature type="region of interest" description="Disordered" evidence="1">
    <location>
        <begin position="180"/>
        <end position="279"/>
    </location>
</feature>
<reference evidence="2 3" key="1">
    <citation type="journal article" date="2014" name="PLoS Genet.">
        <title>Analysis of the Phlebiopsis gigantea genome, transcriptome and secretome provides insight into its pioneer colonization strategies of wood.</title>
        <authorList>
            <person name="Hori C."/>
            <person name="Ishida T."/>
            <person name="Igarashi K."/>
            <person name="Samejima M."/>
            <person name="Suzuki H."/>
            <person name="Master E."/>
            <person name="Ferreira P."/>
            <person name="Ruiz-Duenas F.J."/>
            <person name="Held B."/>
            <person name="Canessa P."/>
            <person name="Larrondo L.F."/>
            <person name="Schmoll M."/>
            <person name="Druzhinina I.S."/>
            <person name="Kubicek C.P."/>
            <person name="Gaskell J.A."/>
            <person name="Kersten P."/>
            <person name="St John F."/>
            <person name="Glasner J."/>
            <person name="Sabat G."/>
            <person name="Splinter BonDurant S."/>
            <person name="Syed K."/>
            <person name="Yadav J."/>
            <person name="Mgbeahuruike A.C."/>
            <person name="Kovalchuk A."/>
            <person name="Asiegbu F.O."/>
            <person name="Lackner G."/>
            <person name="Hoffmeister D."/>
            <person name="Rencoret J."/>
            <person name="Gutierrez A."/>
            <person name="Sun H."/>
            <person name="Lindquist E."/>
            <person name="Barry K."/>
            <person name="Riley R."/>
            <person name="Grigoriev I.V."/>
            <person name="Henrissat B."/>
            <person name="Kues U."/>
            <person name="Berka R.M."/>
            <person name="Martinez A.T."/>
            <person name="Covert S.F."/>
            <person name="Blanchette R.A."/>
            <person name="Cullen D."/>
        </authorList>
    </citation>
    <scope>NUCLEOTIDE SEQUENCE [LARGE SCALE GENOMIC DNA]</scope>
    <source>
        <strain evidence="2 3">11061_1 CR5-6</strain>
    </source>
</reference>
<feature type="compositionally biased region" description="Basic and acidic residues" evidence="1">
    <location>
        <begin position="72"/>
        <end position="83"/>
    </location>
</feature>
<feature type="compositionally biased region" description="Low complexity" evidence="1">
    <location>
        <begin position="214"/>
        <end position="231"/>
    </location>
</feature>
<dbReference type="AlphaFoldDB" id="A0A0C3SCH5"/>
<organism evidence="2 3">
    <name type="scientific">Phlebiopsis gigantea (strain 11061_1 CR5-6)</name>
    <name type="common">White-rot fungus</name>
    <name type="synonym">Peniophora gigantea</name>
    <dbReference type="NCBI Taxonomy" id="745531"/>
    <lineage>
        <taxon>Eukaryota</taxon>
        <taxon>Fungi</taxon>
        <taxon>Dikarya</taxon>
        <taxon>Basidiomycota</taxon>
        <taxon>Agaricomycotina</taxon>
        <taxon>Agaricomycetes</taxon>
        <taxon>Polyporales</taxon>
        <taxon>Phanerochaetaceae</taxon>
        <taxon>Phlebiopsis</taxon>
    </lineage>
</organism>
<keyword evidence="3" id="KW-1185">Reference proteome</keyword>